<keyword evidence="1" id="KW-0175">Coiled coil</keyword>
<accession>D8Q599</accession>
<dbReference type="KEGG" id="scm:SCHCO_02578359"/>
<dbReference type="HOGENOM" id="CLU_054251_0_0_1"/>
<dbReference type="VEuPathDB" id="FungiDB:SCHCODRAFT_02578359"/>
<dbReference type="OrthoDB" id="10381418at2759"/>
<feature type="coiled-coil region" evidence="1">
    <location>
        <begin position="182"/>
        <end position="213"/>
    </location>
</feature>
<dbReference type="Gene3D" id="1.20.1170.10">
    <property type="match status" value="1"/>
</dbReference>
<organism evidence="3">
    <name type="scientific">Schizophyllum commune (strain H4-8 / FGSC 9210)</name>
    <name type="common">Split gill fungus</name>
    <dbReference type="NCBI Taxonomy" id="578458"/>
    <lineage>
        <taxon>Eukaryota</taxon>
        <taxon>Fungi</taxon>
        <taxon>Dikarya</taxon>
        <taxon>Basidiomycota</taxon>
        <taxon>Agaricomycotina</taxon>
        <taxon>Agaricomycetes</taxon>
        <taxon>Agaricomycetidae</taxon>
        <taxon>Agaricales</taxon>
        <taxon>Schizophyllaceae</taxon>
        <taxon>Schizophyllum</taxon>
    </lineage>
</organism>
<dbReference type="OMA" id="QIRIYAT"/>
<evidence type="ECO:0000313" key="3">
    <source>
        <dbReference type="Proteomes" id="UP000007431"/>
    </source>
</evidence>
<proteinExistence type="predicted"/>
<dbReference type="AlphaFoldDB" id="D8Q599"/>
<keyword evidence="3" id="KW-1185">Reference proteome</keyword>
<dbReference type="SUPFAM" id="SSF58100">
    <property type="entry name" value="Bacterial hemolysins"/>
    <property type="match status" value="1"/>
</dbReference>
<sequence length="391" mass="43126">MADNGSMTARGLLNSDGNYAAQHQAMYDLLKYIQVGQSLPETLEAYEYRLRLNFLALIYVLWQQLSPLWEAYGKVKSDSTECKDRVYPSILNVADLTLTYARNAAGMDGESPYSHIFQCVRDLANATDQEEADRLSKEIDNFISVQTGKIDDLNSQSSVCTENLRSLEGRMVASQDVVKQRSDDLHEAIAQMVEDAENTEKQLKTLREKVAQTTAPYEQDQLVACAAPSYKWLELSGTIVMSAITSVRGSDATKIANLADDVWAIIANDGGEKKDRHSILADLLAIDADLTAVLTPVNTAIGVVEQMMGSWTAISDDLANLGKMVKDDIKSANEYIANLNEKKIISNWKDLAEAVEKYQGAAEARLKSTSDSSTSISMEELAQQLREQANS</sequence>
<protein>
    <submittedName>
        <fullName evidence="2">Uncharacterized protein</fullName>
    </submittedName>
</protein>
<reference evidence="2 3" key="1">
    <citation type="journal article" date="2010" name="Nat. Biotechnol.">
        <title>Genome sequence of the model mushroom Schizophyllum commune.</title>
        <authorList>
            <person name="Ohm R.A."/>
            <person name="de Jong J.F."/>
            <person name="Lugones L.G."/>
            <person name="Aerts A."/>
            <person name="Kothe E."/>
            <person name="Stajich J.E."/>
            <person name="de Vries R.P."/>
            <person name="Record E."/>
            <person name="Levasseur A."/>
            <person name="Baker S.E."/>
            <person name="Bartholomew K.A."/>
            <person name="Coutinho P.M."/>
            <person name="Erdmann S."/>
            <person name="Fowler T.J."/>
            <person name="Gathman A.C."/>
            <person name="Lombard V."/>
            <person name="Henrissat B."/>
            <person name="Knabe N."/>
            <person name="Kuees U."/>
            <person name="Lilly W.W."/>
            <person name="Lindquist E."/>
            <person name="Lucas S."/>
            <person name="Magnuson J.K."/>
            <person name="Piumi F."/>
            <person name="Raudaskoski M."/>
            <person name="Salamov A."/>
            <person name="Schmutz J."/>
            <person name="Schwarze F.W.M.R."/>
            <person name="vanKuyk P.A."/>
            <person name="Horton J.S."/>
            <person name="Grigoriev I.V."/>
            <person name="Woesten H.A.B."/>
        </authorList>
    </citation>
    <scope>NUCLEOTIDE SEQUENCE [LARGE SCALE GENOMIC DNA]</scope>
    <source>
        <strain evidence="3">H4-8 / FGSC 9210</strain>
    </source>
</reference>
<dbReference type="GeneID" id="9589918"/>
<evidence type="ECO:0000256" key="1">
    <source>
        <dbReference type="SAM" id="Coils"/>
    </source>
</evidence>
<dbReference type="EMBL" id="GL377306">
    <property type="protein sequence ID" value="EFI97370.1"/>
    <property type="molecule type" value="Genomic_DNA"/>
</dbReference>
<feature type="non-terminal residue" evidence="2">
    <location>
        <position position="391"/>
    </location>
</feature>
<dbReference type="InParanoid" id="D8Q599"/>
<dbReference type="CDD" id="cd22656">
    <property type="entry name" value="ClyA_Cry6Aa-like"/>
    <property type="match status" value="1"/>
</dbReference>
<evidence type="ECO:0000313" key="2">
    <source>
        <dbReference type="EMBL" id="EFI97370.1"/>
    </source>
</evidence>
<gene>
    <name evidence="2" type="ORF">SCHCODRAFT_109149</name>
</gene>
<dbReference type="RefSeq" id="XP_003032273.1">
    <property type="nucleotide sequence ID" value="XM_003032227.1"/>
</dbReference>
<name>D8Q599_SCHCM</name>
<dbReference type="Proteomes" id="UP000007431">
    <property type="component" value="Unassembled WGS sequence"/>
</dbReference>